<reference evidence="1 4" key="1">
    <citation type="submission" date="2021-01" db="EMBL/GenBank/DDBJ databases">
        <title>Sequencing the genomes of 1000 actinobacteria strains.</title>
        <authorList>
            <person name="Klenk H.-P."/>
        </authorList>
    </citation>
    <scope>NUCLEOTIDE SEQUENCE [LARGE SCALE GENOMIC DNA]</scope>
    <source>
        <strain evidence="1 4">DSM 44581</strain>
    </source>
</reference>
<dbReference type="EMBL" id="CP072788">
    <property type="protein sequence ID" value="QTR05682.1"/>
    <property type="molecule type" value="Genomic_DNA"/>
</dbReference>
<dbReference type="EMBL" id="JAFBCL010000001">
    <property type="protein sequence ID" value="MBM7811983.1"/>
    <property type="molecule type" value="Genomic_DNA"/>
</dbReference>
<evidence type="ECO:0000313" key="4">
    <source>
        <dbReference type="Proteomes" id="UP001195724"/>
    </source>
</evidence>
<dbReference type="Pfam" id="PF14013">
    <property type="entry name" value="MT0933_antitox"/>
    <property type="match status" value="1"/>
</dbReference>
<dbReference type="Proteomes" id="UP001195724">
    <property type="component" value="Unassembled WGS sequence"/>
</dbReference>
<reference evidence="2" key="2">
    <citation type="submission" date="2021-04" db="EMBL/GenBank/DDBJ databases">
        <title>Saccharothrix algeriensis WGS.</title>
        <authorList>
            <person name="Stuskova K."/>
            <person name="Hakalova E."/>
            <person name="Tebbal A.B."/>
            <person name="Eichmeier A."/>
        </authorList>
    </citation>
    <scope>NUCLEOTIDE SEQUENCE</scope>
    <source>
        <strain evidence="2">NRRL B-24137</strain>
    </source>
</reference>
<dbReference type="AlphaFoldDB" id="A0A8T8I4E5"/>
<gene>
    <name evidence="2" type="ORF">J7S33_14670</name>
    <name evidence="1" type="ORF">JOE68_002848</name>
</gene>
<name>A0A8T8I4E5_9PSEU</name>
<evidence type="ECO:0000313" key="2">
    <source>
        <dbReference type="EMBL" id="QTR05682.1"/>
    </source>
</evidence>
<proteinExistence type="predicted"/>
<protein>
    <submittedName>
        <fullName evidence="2">Antitoxin</fullName>
    </submittedName>
</protein>
<dbReference type="RefSeq" id="WP_204842806.1">
    <property type="nucleotide sequence ID" value="NZ_JAFBCL010000001.1"/>
</dbReference>
<sequence length="57" mass="6268">MNFDEIRNKASELLEENHEKVDQGIDAAAGFLAGRFGHEEQVESVAEKVKDILPGGQ</sequence>
<dbReference type="Proteomes" id="UP000671828">
    <property type="component" value="Chromosome"/>
</dbReference>
<accession>A0A8T8I4E5</accession>
<organism evidence="2 3">
    <name type="scientific">Saccharothrix algeriensis</name>
    <dbReference type="NCBI Taxonomy" id="173560"/>
    <lineage>
        <taxon>Bacteria</taxon>
        <taxon>Bacillati</taxon>
        <taxon>Actinomycetota</taxon>
        <taxon>Actinomycetes</taxon>
        <taxon>Pseudonocardiales</taxon>
        <taxon>Pseudonocardiaceae</taxon>
        <taxon>Saccharothrix</taxon>
    </lineage>
</organism>
<keyword evidence="4" id="KW-1185">Reference proteome</keyword>
<evidence type="ECO:0000313" key="1">
    <source>
        <dbReference type="EMBL" id="MBM7811983.1"/>
    </source>
</evidence>
<dbReference type="InterPro" id="IPR028037">
    <property type="entry name" value="Antitoxin_Rv0909/MT0933"/>
</dbReference>
<evidence type="ECO:0000313" key="3">
    <source>
        <dbReference type="Proteomes" id="UP000671828"/>
    </source>
</evidence>